<sequence>MDYNAIINDLQLEIISLKKYNYSLKRQIEDNLNESTSMESSLTEENSKLQLLVFNLKMEIKNLRKENKEILDKVESESVRSNSNVKRKNKSIQTKKNCNDTAIQTAYKTVSSYIQTDLNINDVTTQVKVKSTKKQHKSSFDKRKETSEPLIQSKCNSIINICNSTAADKKSDKSLFMELVEASIDTLSSTSTSADTPGANMKARVKHNKSPATKKQSVLILGDSQARNMGVILKSLLNTSAIEVLNIFKPNGLLEDIICDVKRLTRDFTPYDFVVVMVGSNNAFNGVKLDTRRVANALRELKSRLNLVVMSTPFVRNYNYKNVNKVIFNNNFNLYNNLISDNKCNFKYIDTNWELQDKDFYRNGLHMKPIGKEKLLKKLVNLILKTTNNFICSETHQSYCNNNLIYVPIRDRGVPTGQFLSGRVLIELQDDTPALGLHFHVVGEGVVRVRTPRQERVYDRENYIDFRMRLLGEPGQNASVLSPGIHSFPFKLGLPLGLPSTFLGKHGWVQYYCKTALKEPNGLTHKNQQVFIVMNPIDLNLEPSILSQAFRCEIEHKLGVSCVGSGPVVCRVTLDRGGYVPGESIGISASVHNRSNVTVKSTRAALTETIEYMARGKVVQSERRELACLTRGKIRPGESDEWTNEQLYVPPLPPTNLRGCHLIKIQYDVYFIIDPKSLEKEVKLQLPIMLATYPLRSEENGTSYKSGTHYPSTLPIFRPWLEDKPILD</sequence>
<dbReference type="InterPro" id="IPR011022">
    <property type="entry name" value="Arrestin_C-like"/>
</dbReference>
<evidence type="ECO:0000313" key="6">
    <source>
        <dbReference type="Proteomes" id="UP001353858"/>
    </source>
</evidence>
<keyword evidence="2" id="KW-0716">Sensory transduction</keyword>
<dbReference type="PANTHER" id="PTHR11188:SF17">
    <property type="entry name" value="FI21816P1"/>
    <property type="match status" value="1"/>
</dbReference>
<evidence type="ECO:0000313" key="5">
    <source>
        <dbReference type="EMBL" id="KAK4872183.1"/>
    </source>
</evidence>
<reference evidence="6" key="1">
    <citation type="submission" date="2023-01" db="EMBL/GenBank/DDBJ databases">
        <title>Key to firefly adult light organ development and bioluminescence: homeobox transcription factors regulate luciferase expression and transportation to peroxisome.</title>
        <authorList>
            <person name="Fu X."/>
        </authorList>
    </citation>
    <scope>NUCLEOTIDE SEQUENCE [LARGE SCALE GENOMIC DNA]</scope>
</reference>
<dbReference type="InterPro" id="IPR050357">
    <property type="entry name" value="Arrestin_domain-protein"/>
</dbReference>
<dbReference type="SUPFAM" id="SSF52266">
    <property type="entry name" value="SGNH hydrolase"/>
    <property type="match status" value="1"/>
</dbReference>
<dbReference type="Gene3D" id="3.40.50.1110">
    <property type="entry name" value="SGNH hydrolase"/>
    <property type="match status" value="1"/>
</dbReference>
<feature type="domain" description="Arrestin C-terminal-like" evidence="4">
    <location>
        <begin position="564"/>
        <end position="695"/>
    </location>
</feature>
<dbReference type="AlphaFoldDB" id="A0AAN7P074"/>
<dbReference type="SUPFAM" id="SSF81296">
    <property type="entry name" value="E set domains"/>
    <property type="match status" value="2"/>
</dbReference>
<dbReference type="SMART" id="SM01017">
    <property type="entry name" value="Arrestin_C"/>
    <property type="match status" value="1"/>
</dbReference>
<dbReference type="GO" id="GO:0005737">
    <property type="term" value="C:cytoplasm"/>
    <property type="evidence" value="ECO:0007669"/>
    <property type="project" value="TreeGrafter"/>
</dbReference>
<organism evidence="5 6">
    <name type="scientific">Aquatica leii</name>
    <dbReference type="NCBI Taxonomy" id="1421715"/>
    <lineage>
        <taxon>Eukaryota</taxon>
        <taxon>Metazoa</taxon>
        <taxon>Ecdysozoa</taxon>
        <taxon>Arthropoda</taxon>
        <taxon>Hexapoda</taxon>
        <taxon>Insecta</taxon>
        <taxon>Pterygota</taxon>
        <taxon>Neoptera</taxon>
        <taxon>Endopterygota</taxon>
        <taxon>Coleoptera</taxon>
        <taxon>Polyphaga</taxon>
        <taxon>Elateriformia</taxon>
        <taxon>Elateroidea</taxon>
        <taxon>Lampyridae</taxon>
        <taxon>Luciolinae</taxon>
        <taxon>Aquatica</taxon>
    </lineage>
</organism>
<evidence type="ECO:0000256" key="3">
    <source>
        <dbReference type="SAM" id="Coils"/>
    </source>
</evidence>
<dbReference type="Pfam" id="PF02752">
    <property type="entry name" value="Arrestin_C"/>
    <property type="match status" value="1"/>
</dbReference>
<dbReference type="GO" id="GO:0015031">
    <property type="term" value="P:protein transport"/>
    <property type="evidence" value="ECO:0007669"/>
    <property type="project" value="TreeGrafter"/>
</dbReference>
<dbReference type="PANTHER" id="PTHR11188">
    <property type="entry name" value="ARRESTIN DOMAIN CONTAINING PROTEIN"/>
    <property type="match status" value="1"/>
</dbReference>
<evidence type="ECO:0000256" key="1">
    <source>
        <dbReference type="ARBA" id="ARBA00005298"/>
    </source>
</evidence>
<evidence type="ECO:0000256" key="2">
    <source>
        <dbReference type="ARBA" id="ARBA00022606"/>
    </source>
</evidence>
<dbReference type="Proteomes" id="UP001353858">
    <property type="component" value="Unassembled WGS sequence"/>
</dbReference>
<dbReference type="InterPro" id="IPR014756">
    <property type="entry name" value="Ig_E-set"/>
</dbReference>
<dbReference type="InterPro" id="IPR014752">
    <property type="entry name" value="Arrestin-like_C"/>
</dbReference>
<feature type="coiled-coil region" evidence="3">
    <location>
        <begin position="46"/>
        <end position="80"/>
    </location>
</feature>
<comment type="caution">
    <text evidence="5">The sequence shown here is derived from an EMBL/GenBank/DDBJ whole genome shotgun (WGS) entry which is preliminary data.</text>
</comment>
<dbReference type="InterPro" id="IPR036514">
    <property type="entry name" value="SGNH_hydro_sf"/>
</dbReference>
<name>A0AAN7P074_9COLE</name>
<evidence type="ECO:0000259" key="4">
    <source>
        <dbReference type="SMART" id="SM01017"/>
    </source>
</evidence>
<dbReference type="InterPro" id="IPR011021">
    <property type="entry name" value="Arrestin-like_N"/>
</dbReference>
<keyword evidence="6" id="KW-1185">Reference proteome</keyword>
<keyword evidence="3" id="KW-0175">Coiled coil</keyword>
<gene>
    <name evidence="5" type="ORF">RN001_016307</name>
</gene>
<proteinExistence type="inferred from homology"/>
<dbReference type="Gene3D" id="2.60.40.640">
    <property type="match status" value="2"/>
</dbReference>
<dbReference type="Pfam" id="PF00339">
    <property type="entry name" value="Arrestin_N"/>
    <property type="match status" value="1"/>
</dbReference>
<accession>A0AAN7P074</accession>
<protein>
    <recommendedName>
        <fullName evidence="4">Arrestin C-terminal-like domain-containing protein</fullName>
    </recommendedName>
</protein>
<dbReference type="EMBL" id="JARPUR010000008">
    <property type="protein sequence ID" value="KAK4872183.1"/>
    <property type="molecule type" value="Genomic_DNA"/>
</dbReference>
<comment type="similarity">
    <text evidence="1">Belongs to the arrestin family.</text>
</comment>